<evidence type="ECO:0000256" key="1">
    <source>
        <dbReference type="SAM" id="MobiDB-lite"/>
    </source>
</evidence>
<dbReference type="AlphaFoldDB" id="A0A484U387"/>
<organism evidence="2">
    <name type="scientific">plant metagenome</name>
    <dbReference type="NCBI Taxonomy" id="1297885"/>
    <lineage>
        <taxon>unclassified sequences</taxon>
        <taxon>metagenomes</taxon>
        <taxon>organismal metagenomes</taxon>
    </lineage>
</organism>
<evidence type="ECO:0000313" key="2">
    <source>
        <dbReference type="EMBL" id="VFR81213.1"/>
    </source>
</evidence>
<sequence>MEGAPAAPHPISASVQPASAGDYQQLEAENSGRRIRAAVRIYTNASLNVAGQDWRNGDRLVWDKAPMPGEYMLVGVSPWQSAVIPHYRYLAVLLTE</sequence>
<reference evidence="2" key="1">
    <citation type="submission" date="2019-03" db="EMBL/GenBank/DDBJ databases">
        <authorList>
            <person name="Danneels B."/>
        </authorList>
    </citation>
    <scope>NUCLEOTIDE SEQUENCE</scope>
</reference>
<protein>
    <submittedName>
        <fullName evidence="2">Uncharacterized protein</fullName>
    </submittedName>
</protein>
<accession>A0A484U387</accession>
<feature type="region of interest" description="Disordered" evidence="1">
    <location>
        <begin position="1"/>
        <end position="27"/>
    </location>
</feature>
<proteinExistence type="predicted"/>
<gene>
    <name evidence="2" type="ORF">RAN3_2539</name>
</gene>
<dbReference type="EMBL" id="CAADIO010000004">
    <property type="protein sequence ID" value="VFR81213.1"/>
    <property type="molecule type" value="Genomic_DNA"/>
</dbReference>
<name>A0A484U387_9ZZZZ</name>